<keyword evidence="1" id="KW-1133">Transmembrane helix</keyword>
<accession>A0A0C3EID7</accession>
<evidence type="ECO:0000256" key="1">
    <source>
        <dbReference type="SAM" id="Phobius"/>
    </source>
</evidence>
<dbReference type="HOGENOM" id="CLU_112530_0_0_1"/>
<dbReference type="OrthoDB" id="3259878at2759"/>
<dbReference type="STRING" id="1036808.A0A0C3EID7"/>
<proteinExistence type="predicted"/>
<reference evidence="2 3" key="1">
    <citation type="submission" date="2014-04" db="EMBL/GenBank/DDBJ databases">
        <authorList>
            <consortium name="DOE Joint Genome Institute"/>
            <person name="Kuo A."/>
            <person name="Kohler A."/>
            <person name="Nagy L.G."/>
            <person name="Floudas D."/>
            <person name="Copeland A."/>
            <person name="Barry K.W."/>
            <person name="Cichocki N."/>
            <person name="Veneault-Fourrey C."/>
            <person name="LaButti K."/>
            <person name="Lindquist E.A."/>
            <person name="Lipzen A."/>
            <person name="Lundell T."/>
            <person name="Morin E."/>
            <person name="Murat C."/>
            <person name="Sun H."/>
            <person name="Tunlid A."/>
            <person name="Henrissat B."/>
            <person name="Grigoriev I.V."/>
            <person name="Hibbett D.S."/>
            <person name="Martin F."/>
            <person name="Nordberg H.P."/>
            <person name="Cantor M.N."/>
            <person name="Hua S.X."/>
        </authorList>
    </citation>
    <scope>NUCLEOTIDE SEQUENCE [LARGE SCALE GENOMIC DNA]</scope>
    <source>
        <strain evidence="2 3">Foug A</strain>
    </source>
</reference>
<dbReference type="EMBL" id="KN822011">
    <property type="protein sequence ID" value="KIM67671.1"/>
    <property type="molecule type" value="Genomic_DNA"/>
</dbReference>
<keyword evidence="3" id="KW-1185">Reference proteome</keyword>
<organism evidence="2 3">
    <name type="scientific">Scleroderma citrinum Foug A</name>
    <dbReference type="NCBI Taxonomy" id="1036808"/>
    <lineage>
        <taxon>Eukaryota</taxon>
        <taxon>Fungi</taxon>
        <taxon>Dikarya</taxon>
        <taxon>Basidiomycota</taxon>
        <taxon>Agaricomycotina</taxon>
        <taxon>Agaricomycetes</taxon>
        <taxon>Agaricomycetidae</taxon>
        <taxon>Boletales</taxon>
        <taxon>Sclerodermatineae</taxon>
        <taxon>Sclerodermataceae</taxon>
        <taxon>Scleroderma</taxon>
    </lineage>
</organism>
<keyword evidence="1" id="KW-0812">Transmembrane</keyword>
<dbReference type="AlphaFoldDB" id="A0A0C3EID7"/>
<protein>
    <submittedName>
        <fullName evidence="2">Uncharacterized protein</fullName>
    </submittedName>
</protein>
<keyword evidence="1" id="KW-0472">Membrane</keyword>
<evidence type="ECO:0000313" key="3">
    <source>
        <dbReference type="Proteomes" id="UP000053989"/>
    </source>
</evidence>
<dbReference type="Proteomes" id="UP000053989">
    <property type="component" value="Unassembled WGS sequence"/>
</dbReference>
<dbReference type="InParanoid" id="A0A0C3EID7"/>
<feature type="transmembrane region" description="Helical" evidence="1">
    <location>
        <begin position="90"/>
        <end position="109"/>
    </location>
</feature>
<reference evidence="3" key="2">
    <citation type="submission" date="2015-01" db="EMBL/GenBank/DDBJ databases">
        <title>Evolutionary Origins and Diversification of the Mycorrhizal Mutualists.</title>
        <authorList>
            <consortium name="DOE Joint Genome Institute"/>
            <consortium name="Mycorrhizal Genomics Consortium"/>
            <person name="Kohler A."/>
            <person name="Kuo A."/>
            <person name="Nagy L.G."/>
            <person name="Floudas D."/>
            <person name="Copeland A."/>
            <person name="Barry K.W."/>
            <person name="Cichocki N."/>
            <person name="Veneault-Fourrey C."/>
            <person name="LaButti K."/>
            <person name="Lindquist E.A."/>
            <person name="Lipzen A."/>
            <person name="Lundell T."/>
            <person name="Morin E."/>
            <person name="Murat C."/>
            <person name="Riley R."/>
            <person name="Ohm R."/>
            <person name="Sun H."/>
            <person name="Tunlid A."/>
            <person name="Henrissat B."/>
            <person name="Grigoriev I.V."/>
            <person name="Hibbett D.S."/>
            <person name="Martin F."/>
        </authorList>
    </citation>
    <scope>NUCLEOTIDE SEQUENCE [LARGE SCALE GENOMIC DNA]</scope>
    <source>
        <strain evidence="3">Foug A</strain>
    </source>
</reference>
<evidence type="ECO:0000313" key="2">
    <source>
        <dbReference type="EMBL" id="KIM67671.1"/>
    </source>
</evidence>
<sequence length="173" mass="19762">MSRRAATTRAHRLPQRLDYNLVPAPLDLSLPQVTEKSPLPAIIVTPSSPSVDTPQFYIAFLNPPPKPSLRERILQYSPFHPSFPVKARTAFIMTLILFVLVCHLFFHLVGHHRPHFDFYNHSDLSSFRSDAHVSDDSLWNLVPFDIRSLWDSTPATERARGFIIEDLAQAAHR</sequence>
<gene>
    <name evidence="2" type="ORF">SCLCIDRAFT_1209772</name>
</gene>
<name>A0A0C3EID7_9AGAM</name>